<reference evidence="1 2" key="1">
    <citation type="submission" date="2019-11" db="EMBL/GenBank/DDBJ databases">
        <title>Genome of Strain BIT-d1.</title>
        <authorList>
            <person name="Yang Y."/>
        </authorList>
    </citation>
    <scope>NUCLEOTIDE SEQUENCE [LARGE SCALE GENOMIC DNA]</scope>
    <source>
        <strain evidence="1 2">BIT-d1</strain>
    </source>
</reference>
<evidence type="ECO:0000313" key="1">
    <source>
        <dbReference type="EMBL" id="MTG99180.1"/>
    </source>
</evidence>
<dbReference type="Proteomes" id="UP000438760">
    <property type="component" value="Unassembled WGS sequence"/>
</dbReference>
<sequence length="838" mass="97034">MKRRILSVTFLLGVITGYSQTSIGTKLPDKSAMLEVSSDRKGVLIPRLLLKSVSDQSTVAGYPYPEGLLVYHSGNSSLPAGFYYWENKRWNILVTNENIKDYITEVVPSEGLQIVKVGDDYVFKWKDQFNAAQEFSISDVVKALEQVTSLTSTNKEGGVALIYKDEEAQNTTIDLAPLLTGSSEFQNYIKSFIQQEAIKEITTDIVSTYDAKYKFYNENRLSLNYTPLEIDVIKDLENNFSSFLNNENVKRGFEELALSAEDKKLTFENGKFWVTTLTDKKLEKKEVDYKELFDFKETVTSIRSLKDEQGKDTIGFEYIEENNLSYKIHVLGDIVNRSEEIFDNEYTREIVKNARKNNAPITVEVVNGSDIKFTWKDSNNQIKTFLLSNIVDNKPTLTKLESTGIGWDTSNYYNLKYLDEKKNTNFIYFSDEIIEAKDYSTYLQGVGKDPLLVVQYEKFLKMIPNSSYFYYRDPTKPYVPYKFKNWSLDSMNDNTIMDVLKDFTNNSEVVFDDAKVQSLLSDFFSKLTVLPENLVLFKDDSFKYYVIEDNKDVFLPVNMNMLGQNQTFFRKEETNNYPVDYVYVNEKKKEYPLRSRDAVKSSIDRILSVPKVLTAIESGVDGIERRPKFFVENGEIGYEWITMDEYSEDISFITKRRLLKEVYQMYRKVKMLSAHQGILYLDSESLAYNQGELAKKLTENETLREQIQGYIDQAKAKLKTTNVDQHRESAKLVNQSLDEYLLDGESYVGEINNQQRFRYMERVVKQSDTDDLILANWKDGLPLEVKIINEDSNLIYNKIELISSSGDKTKFFLKNAKDSDNTIPKGNYYVIIDYLKKQ</sequence>
<accession>A0A6I3LPD2</accession>
<dbReference type="OrthoDB" id="1247310at2"/>
<dbReference type="RefSeq" id="WP_155093182.1">
    <property type="nucleotide sequence ID" value="NZ_WMJX01000049.1"/>
</dbReference>
<name>A0A6I3LPD2_9FLAO</name>
<evidence type="ECO:0000313" key="2">
    <source>
        <dbReference type="Proteomes" id="UP000438760"/>
    </source>
</evidence>
<dbReference type="AlphaFoldDB" id="A0A6I3LPD2"/>
<comment type="caution">
    <text evidence="1">The sequence shown here is derived from an EMBL/GenBank/DDBJ whole genome shotgun (WGS) entry which is preliminary data.</text>
</comment>
<protein>
    <submittedName>
        <fullName evidence="1">Uncharacterized protein</fullName>
    </submittedName>
</protein>
<keyword evidence="2" id="KW-1185">Reference proteome</keyword>
<organism evidence="1 2">
    <name type="scientific">Myroides albus</name>
    <dbReference type="NCBI Taxonomy" id="2562892"/>
    <lineage>
        <taxon>Bacteria</taxon>
        <taxon>Pseudomonadati</taxon>
        <taxon>Bacteroidota</taxon>
        <taxon>Flavobacteriia</taxon>
        <taxon>Flavobacteriales</taxon>
        <taxon>Flavobacteriaceae</taxon>
        <taxon>Myroides</taxon>
    </lineage>
</organism>
<dbReference type="EMBL" id="WMJX01000049">
    <property type="protein sequence ID" value="MTG99180.1"/>
    <property type="molecule type" value="Genomic_DNA"/>
</dbReference>
<gene>
    <name evidence="1" type="ORF">GJV76_13765</name>
</gene>
<proteinExistence type="predicted"/>